<dbReference type="InterPro" id="IPR027417">
    <property type="entry name" value="P-loop_NTPase"/>
</dbReference>
<dbReference type="Gene3D" id="3.40.50.300">
    <property type="entry name" value="P-loop containing nucleotide triphosphate hydrolases"/>
    <property type="match status" value="1"/>
</dbReference>
<dbReference type="KEGG" id="amob:HG15A2_04380"/>
<gene>
    <name evidence="2" type="ORF">HG15A2_04380</name>
</gene>
<dbReference type="RefSeq" id="WP_218932268.1">
    <property type="nucleotide sequence ID" value="NZ_CP036263.1"/>
</dbReference>
<dbReference type="GO" id="GO:0016887">
    <property type="term" value="F:ATP hydrolysis activity"/>
    <property type="evidence" value="ECO:0007669"/>
    <property type="project" value="InterPro"/>
</dbReference>
<dbReference type="PANTHER" id="PTHR35894">
    <property type="entry name" value="GENERAL SECRETION PATHWAY PROTEIN A-RELATED"/>
    <property type="match status" value="1"/>
</dbReference>
<name>A0A517MQL9_9BACT</name>
<evidence type="ECO:0000259" key="1">
    <source>
        <dbReference type="SMART" id="SM00382"/>
    </source>
</evidence>
<dbReference type="EMBL" id="CP036263">
    <property type="protein sequence ID" value="QDS97178.1"/>
    <property type="molecule type" value="Genomic_DNA"/>
</dbReference>
<feature type="domain" description="AAA+ ATPase" evidence="1">
    <location>
        <begin position="42"/>
        <end position="189"/>
    </location>
</feature>
<sequence>MYQAHWGLSTAPFASRLVPPLFHETPGRVETAARLRFLASGARQVGLLLGRAGVGKTLLATRFAQECRDDNRRVAVIDAAGLSSAELLWQITSAWSIGPRTSDTPVELFRRLADFAATQSSDSSAVLIVDNAQQAGPDLQTQLIRLQRLPASLGWLALVLVAETQAARQLNESLLETVDLRIDVDPWSEQETIGYLQLALFEAGGERPAFDEEALGAIHALAEGVPRRVNRVAEQALIAGAAEGVQQITAEEIESAFATLSYAV</sequence>
<dbReference type="InterPro" id="IPR003593">
    <property type="entry name" value="AAA+_ATPase"/>
</dbReference>
<dbReference type="SUPFAM" id="SSF52540">
    <property type="entry name" value="P-loop containing nucleoside triphosphate hydrolases"/>
    <property type="match status" value="1"/>
</dbReference>
<dbReference type="InterPro" id="IPR052026">
    <property type="entry name" value="ExeA_AAA_ATPase_DNA-bind"/>
</dbReference>
<dbReference type="SMART" id="SM00382">
    <property type="entry name" value="AAA"/>
    <property type="match status" value="1"/>
</dbReference>
<organism evidence="2 3">
    <name type="scientific">Adhaeretor mobilis</name>
    <dbReference type="NCBI Taxonomy" id="1930276"/>
    <lineage>
        <taxon>Bacteria</taxon>
        <taxon>Pseudomonadati</taxon>
        <taxon>Planctomycetota</taxon>
        <taxon>Planctomycetia</taxon>
        <taxon>Pirellulales</taxon>
        <taxon>Lacipirellulaceae</taxon>
        <taxon>Adhaeretor</taxon>
    </lineage>
</organism>
<proteinExistence type="predicted"/>
<protein>
    <recommendedName>
        <fullName evidence="1">AAA+ ATPase domain-containing protein</fullName>
    </recommendedName>
</protein>
<dbReference type="AlphaFoldDB" id="A0A517MQL9"/>
<dbReference type="CDD" id="cd00009">
    <property type="entry name" value="AAA"/>
    <property type="match status" value="1"/>
</dbReference>
<accession>A0A517MQL9</accession>
<evidence type="ECO:0000313" key="3">
    <source>
        <dbReference type="Proteomes" id="UP000319852"/>
    </source>
</evidence>
<reference evidence="2 3" key="1">
    <citation type="submission" date="2019-02" db="EMBL/GenBank/DDBJ databases">
        <title>Deep-cultivation of Planctomycetes and their phenomic and genomic characterization uncovers novel biology.</title>
        <authorList>
            <person name="Wiegand S."/>
            <person name="Jogler M."/>
            <person name="Boedeker C."/>
            <person name="Pinto D."/>
            <person name="Vollmers J."/>
            <person name="Rivas-Marin E."/>
            <person name="Kohn T."/>
            <person name="Peeters S.H."/>
            <person name="Heuer A."/>
            <person name="Rast P."/>
            <person name="Oberbeckmann S."/>
            <person name="Bunk B."/>
            <person name="Jeske O."/>
            <person name="Meyerdierks A."/>
            <person name="Storesund J.E."/>
            <person name="Kallscheuer N."/>
            <person name="Luecker S."/>
            <person name="Lage O.M."/>
            <person name="Pohl T."/>
            <person name="Merkel B.J."/>
            <person name="Hornburger P."/>
            <person name="Mueller R.-W."/>
            <person name="Bruemmer F."/>
            <person name="Labrenz M."/>
            <person name="Spormann A.M."/>
            <person name="Op den Camp H."/>
            <person name="Overmann J."/>
            <person name="Amann R."/>
            <person name="Jetten M.S.M."/>
            <person name="Mascher T."/>
            <person name="Medema M.H."/>
            <person name="Devos D.P."/>
            <person name="Kaster A.-K."/>
            <person name="Ovreas L."/>
            <person name="Rohde M."/>
            <person name="Galperin M.Y."/>
            <person name="Jogler C."/>
        </authorList>
    </citation>
    <scope>NUCLEOTIDE SEQUENCE [LARGE SCALE GENOMIC DNA]</scope>
    <source>
        <strain evidence="2 3">HG15A2</strain>
    </source>
</reference>
<evidence type="ECO:0000313" key="2">
    <source>
        <dbReference type="EMBL" id="QDS97178.1"/>
    </source>
</evidence>
<dbReference type="Proteomes" id="UP000319852">
    <property type="component" value="Chromosome"/>
</dbReference>
<keyword evidence="3" id="KW-1185">Reference proteome</keyword>
<dbReference type="PANTHER" id="PTHR35894:SF5">
    <property type="entry name" value="MU-LIKE PROPHAGE FLUMU DNA TRANSPOSITION PROTEIN B"/>
    <property type="match status" value="1"/>
</dbReference>
<dbReference type="InterPro" id="IPR049945">
    <property type="entry name" value="AAA_22"/>
</dbReference>
<dbReference type="Pfam" id="PF13401">
    <property type="entry name" value="AAA_22"/>
    <property type="match status" value="1"/>
</dbReference>